<dbReference type="SUPFAM" id="SSF51695">
    <property type="entry name" value="PLC-like phosphodiesterases"/>
    <property type="match status" value="1"/>
</dbReference>
<dbReference type="PROSITE" id="PS50008">
    <property type="entry name" value="PIPLC_Y_DOMAIN"/>
    <property type="match status" value="1"/>
</dbReference>
<dbReference type="SUPFAM" id="SSF49562">
    <property type="entry name" value="C2 domain (Calcium/lipid-binding domain, CaLB)"/>
    <property type="match status" value="1"/>
</dbReference>
<dbReference type="InterPro" id="IPR000909">
    <property type="entry name" value="PLipase_C_PInositol-sp_X_dom"/>
</dbReference>
<evidence type="ECO:0000256" key="3">
    <source>
        <dbReference type="ARBA" id="ARBA00022963"/>
    </source>
</evidence>
<sequence length="974" mass="110904">MSKQINNQWISNLSAGCSNDSPAISEFLSEHLKRISLCDSLNLIFKGGYLRKWRRSSRLTLSDPKNGTKNLALPYINATPIYSSQSHGRSHELFFWVSKVCDTLFLRWQSRRKRSSESIFPLCAIKSIHRGDELTYFDHRDPFDGVSLKFIFVINGKVSLQLGAQSETDALLWISGLYFAARYARNEFSVHWITNSELFNSFLQSCKKNAKPGDCDFDTKALKRCLNDKYVGLLYMSNYDKIKAEDDDWLLPHNLAQFVEYLVTFGFVSRPENADVITSMVRRLLEFRNNINAGFVQMTSMIDSSAKPAHIIRVCIEHFDSLNVQYKVLKKDIQAIYPELTDQECEDMFYNIVRQCALRVILRMTTEKSDFIQQISPADYESFLRNIQSSDSNEVVANVIQIQSWLSPLSYIPDTPPEVRSGGCFRKVNVPRIPVRFLTVLGFNWSLTSYFNSICIPQDSDEICSVLSLKLTDFWVSSSHNTYLVGDQLGGSASASSIAEALLRGCRCIELDCQDGSEEPVLCHAWKNCHLTGSVTLREGLIAIKEAAFENNKLPVILSFEMNCSDDFKFKTFELVTQILGDELLTLDDDDPIDIVVRCELGSLLNKFIIKAKHKSSDSTFLGPGETAWQSLITLRGLDIDKLEDNKIDSIKRNSVFAISETKFLKMSKDQSLITALSERCFVRVYPSATRLASTNFCPLKPWSYGVQFAALNFQSYDRSMLINHGRFYNSFGYVPKFIYKNYSDDFVEPTESNTNIKNSDKINNDIMLTLHVLSGSQLPTSTGFQNQNYSSSFSNVLYSIGEQNMFLNKSNLNLQTFAKFKEKRKLKQAIKEGLELDEEESGDTTLFNVINKSAKTVLEYKQKVCPFVEVSVVGVDETTFTTKPVNFNTFNPVWSDSNPPFIFKIENPNQAIVLFYVKHYDNISSEIIGQAAFPVNRLRPGIRWVQLLDSKFMEIECSGLLVYVEMEPLHKDQ</sequence>
<dbReference type="PROSITE" id="PS51257">
    <property type="entry name" value="PROKAR_LIPOPROTEIN"/>
    <property type="match status" value="1"/>
</dbReference>
<dbReference type="CDD" id="cd00275">
    <property type="entry name" value="C2_PLC_like"/>
    <property type="match status" value="1"/>
</dbReference>
<dbReference type="PROSITE" id="PS50007">
    <property type="entry name" value="PIPLC_X_DOMAIN"/>
    <property type="match status" value="1"/>
</dbReference>
<dbReference type="EC" id="3.1.4.11" evidence="1 6"/>
<dbReference type="GO" id="GO:0016042">
    <property type="term" value="P:lipid catabolic process"/>
    <property type="evidence" value="ECO:0007669"/>
    <property type="project" value="UniProtKB-KW"/>
</dbReference>
<gene>
    <name evidence="9" type="ORF">TAT_000076600</name>
    <name evidence="10" type="ORF">TAV_000076100</name>
</gene>
<evidence type="ECO:0000256" key="1">
    <source>
        <dbReference type="ARBA" id="ARBA00012368"/>
    </source>
</evidence>
<keyword evidence="4 6" id="KW-0443">Lipid metabolism</keyword>
<accession>A0A3B0MJ48</accession>
<dbReference type="InterPro" id="IPR011993">
    <property type="entry name" value="PH-like_dom_sf"/>
</dbReference>
<evidence type="ECO:0000256" key="6">
    <source>
        <dbReference type="RuleBase" id="RU361133"/>
    </source>
</evidence>
<dbReference type="AlphaFoldDB" id="A0A3B0MJ48"/>
<dbReference type="CDD" id="cd08558">
    <property type="entry name" value="PI-PLCc_eukaryota"/>
    <property type="match status" value="1"/>
</dbReference>
<dbReference type="EMBL" id="UIVS01000001">
    <property type="protein sequence ID" value="SVP90057.1"/>
    <property type="molecule type" value="Genomic_DNA"/>
</dbReference>
<comment type="catalytic activity">
    <reaction evidence="6">
        <text>a 1,2-diacyl-sn-glycero-3-phospho-(1D-myo-inositol-4,5-bisphosphate) + H2O = 1D-myo-inositol 1,4,5-trisphosphate + a 1,2-diacyl-sn-glycerol + H(+)</text>
        <dbReference type="Rhea" id="RHEA:33179"/>
        <dbReference type="ChEBI" id="CHEBI:15377"/>
        <dbReference type="ChEBI" id="CHEBI:15378"/>
        <dbReference type="ChEBI" id="CHEBI:17815"/>
        <dbReference type="ChEBI" id="CHEBI:58456"/>
        <dbReference type="ChEBI" id="CHEBI:203600"/>
        <dbReference type="EC" id="3.1.4.11"/>
    </reaction>
</comment>
<dbReference type="InterPro" id="IPR001711">
    <property type="entry name" value="PLipase_C_Pinositol-sp_Y"/>
</dbReference>
<dbReference type="SUPFAM" id="SSF50729">
    <property type="entry name" value="PH domain-like"/>
    <property type="match status" value="1"/>
</dbReference>
<keyword evidence="5" id="KW-0807">Transducer</keyword>
<keyword evidence="2 6" id="KW-0378">Hydrolase</keyword>
<dbReference type="Gene3D" id="3.20.20.190">
    <property type="entry name" value="Phosphatidylinositol (PI) phosphodiesterase"/>
    <property type="match status" value="1"/>
</dbReference>
<feature type="domain" description="PI-PLC Y-box" evidence="8">
    <location>
        <begin position="656"/>
        <end position="741"/>
    </location>
</feature>
<dbReference type="Gene3D" id="2.30.29.30">
    <property type="entry name" value="Pleckstrin-homology domain (PH domain)/Phosphotyrosine-binding domain (PTB)"/>
    <property type="match status" value="1"/>
</dbReference>
<dbReference type="SMART" id="SM00149">
    <property type="entry name" value="PLCYc"/>
    <property type="match status" value="1"/>
</dbReference>
<dbReference type="PANTHER" id="PTHR10336">
    <property type="entry name" value="PHOSPHOINOSITIDE-SPECIFIC PHOSPHOLIPASE C FAMILY PROTEIN"/>
    <property type="match status" value="1"/>
</dbReference>
<dbReference type="GO" id="GO:0048015">
    <property type="term" value="P:phosphatidylinositol-mediated signaling"/>
    <property type="evidence" value="ECO:0007669"/>
    <property type="project" value="TreeGrafter"/>
</dbReference>
<evidence type="ECO:0000259" key="7">
    <source>
        <dbReference type="PROSITE" id="PS50004"/>
    </source>
</evidence>
<dbReference type="Pfam" id="PF00388">
    <property type="entry name" value="PI-PLC-X"/>
    <property type="match status" value="1"/>
</dbReference>
<keyword evidence="3 6" id="KW-0442">Lipid degradation</keyword>
<evidence type="ECO:0000313" key="10">
    <source>
        <dbReference type="EMBL" id="SVP90057.1"/>
    </source>
</evidence>
<dbReference type="GO" id="GO:0004435">
    <property type="term" value="F:phosphatidylinositol-4,5-bisphosphate phospholipase C activity"/>
    <property type="evidence" value="ECO:0007669"/>
    <property type="project" value="UniProtKB-EC"/>
</dbReference>
<feature type="domain" description="C2" evidence="7">
    <location>
        <begin position="829"/>
        <end position="950"/>
    </location>
</feature>
<dbReference type="InterPro" id="IPR035892">
    <property type="entry name" value="C2_domain_sf"/>
</dbReference>
<protein>
    <recommendedName>
        <fullName evidence="1 6">Phosphoinositide phospholipase C</fullName>
        <ecNumber evidence="1 6">3.1.4.11</ecNumber>
    </recommendedName>
</protein>
<reference evidence="10" key="1">
    <citation type="submission" date="2018-07" db="EMBL/GenBank/DDBJ databases">
        <authorList>
            <person name="Quirk P.G."/>
            <person name="Krulwich T.A."/>
        </authorList>
    </citation>
    <scope>NUCLEOTIDE SEQUENCE</scope>
    <source>
        <strain evidence="10">Anand</strain>
    </source>
</reference>
<name>A0A3B0MJ48_THEAN</name>
<proteinExistence type="predicted"/>
<dbReference type="InterPro" id="IPR000008">
    <property type="entry name" value="C2_dom"/>
</dbReference>
<dbReference type="PROSITE" id="PS50004">
    <property type="entry name" value="C2"/>
    <property type="match status" value="1"/>
</dbReference>
<dbReference type="GO" id="GO:0051209">
    <property type="term" value="P:release of sequestered calcium ion into cytosol"/>
    <property type="evidence" value="ECO:0007669"/>
    <property type="project" value="TreeGrafter"/>
</dbReference>
<dbReference type="InterPro" id="IPR001192">
    <property type="entry name" value="PI-PLC_fam"/>
</dbReference>
<dbReference type="Gene3D" id="2.60.40.150">
    <property type="entry name" value="C2 domain"/>
    <property type="match status" value="1"/>
</dbReference>
<evidence type="ECO:0000256" key="4">
    <source>
        <dbReference type="ARBA" id="ARBA00023098"/>
    </source>
</evidence>
<evidence type="ECO:0000259" key="8">
    <source>
        <dbReference type="PROSITE" id="PS50008"/>
    </source>
</evidence>
<evidence type="ECO:0000256" key="5">
    <source>
        <dbReference type="ARBA" id="ARBA00023224"/>
    </source>
</evidence>
<dbReference type="Pfam" id="PF00387">
    <property type="entry name" value="PI-PLC-Y"/>
    <property type="match status" value="1"/>
</dbReference>
<dbReference type="PRINTS" id="PR00390">
    <property type="entry name" value="PHPHLIPASEC"/>
</dbReference>
<evidence type="ECO:0000256" key="2">
    <source>
        <dbReference type="ARBA" id="ARBA00022801"/>
    </source>
</evidence>
<dbReference type="EMBL" id="UIVT01000001">
    <property type="protein sequence ID" value="SVP88914.1"/>
    <property type="molecule type" value="Genomic_DNA"/>
</dbReference>
<dbReference type="SMART" id="SM00148">
    <property type="entry name" value="PLCXc"/>
    <property type="match status" value="1"/>
</dbReference>
<evidence type="ECO:0000313" key="9">
    <source>
        <dbReference type="EMBL" id="SVP88914.1"/>
    </source>
</evidence>
<dbReference type="Pfam" id="PF00168">
    <property type="entry name" value="C2"/>
    <property type="match status" value="1"/>
</dbReference>
<organism evidence="10">
    <name type="scientific">Theileria annulata</name>
    <dbReference type="NCBI Taxonomy" id="5874"/>
    <lineage>
        <taxon>Eukaryota</taxon>
        <taxon>Sar</taxon>
        <taxon>Alveolata</taxon>
        <taxon>Apicomplexa</taxon>
        <taxon>Aconoidasida</taxon>
        <taxon>Piroplasmida</taxon>
        <taxon>Theileriidae</taxon>
        <taxon>Theileria</taxon>
    </lineage>
</organism>
<dbReference type="InterPro" id="IPR017946">
    <property type="entry name" value="PLC-like_Pdiesterase_TIM-brl"/>
</dbReference>
<dbReference type="VEuPathDB" id="PiroplasmaDB:TA06965"/>
<dbReference type="PANTHER" id="PTHR10336:SF36">
    <property type="entry name" value="1-PHOSPHATIDYLINOSITOL 4,5-BISPHOSPHATE PHOSPHODIESTERASE BETA-4"/>
    <property type="match status" value="1"/>
</dbReference>
<dbReference type="SMART" id="SM00239">
    <property type="entry name" value="C2"/>
    <property type="match status" value="1"/>
</dbReference>